<reference evidence="1" key="2">
    <citation type="journal article" date="2021" name="PeerJ">
        <title>Extensive microbial diversity within the chicken gut microbiome revealed by metagenomics and culture.</title>
        <authorList>
            <person name="Gilroy R."/>
            <person name="Ravi A."/>
            <person name="Getino M."/>
            <person name="Pursley I."/>
            <person name="Horton D.L."/>
            <person name="Alikhan N.F."/>
            <person name="Baker D."/>
            <person name="Gharbi K."/>
            <person name="Hall N."/>
            <person name="Watson M."/>
            <person name="Adriaenssens E.M."/>
            <person name="Foster-Nyarko E."/>
            <person name="Jarju S."/>
            <person name="Secka A."/>
            <person name="Antonio M."/>
            <person name="Oren A."/>
            <person name="Chaudhuri R.R."/>
            <person name="La Ragione R."/>
            <person name="Hildebrand F."/>
            <person name="Pallen M.J."/>
        </authorList>
    </citation>
    <scope>NUCLEOTIDE SEQUENCE</scope>
    <source>
        <strain evidence="1">11167</strain>
    </source>
</reference>
<protein>
    <submittedName>
        <fullName evidence="1">Sirohydrochlorin cobaltochelatase</fullName>
    </submittedName>
</protein>
<dbReference type="EMBL" id="JADIMU010000057">
    <property type="protein sequence ID" value="MBO8443775.1"/>
    <property type="molecule type" value="Genomic_DNA"/>
</dbReference>
<dbReference type="GO" id="GO:0016852">
    <property type="term" value="F:sirohydrochlorin cobaltochelatase activity"/>
    <property type="evidence" value="ECO:0007669"/>
    <property type="project" value="InterPro"/>
</dbReference>
<dbReference type="AlphaFoldDB" id="A0A9D9H7B7"/>
<proteinExistence type="predicted"/>
<dbReference type="Pfam" id="PF06180">
    <property type="entry name" value="CbiK"/>
    <property type="match status" value="1"/>
</dbReference>
<gene>
    <name evidence="1" type="ORF">IAC42_08505</name>
</gene>
<comment type="caution">
    <text evidence="1">The sequence shown here is derived from an EMBL/GenBank/DDBJ whole genome shotgun (WGS) entry which is preliminary data.</text>
</comment>
<evidence type="ECO:0000313" key="2">
    <source>
        <dbReference type="Proteomes" id="UP000823633"/>
    </source>
</evidence>
<organism evidence="1 2">
    <name type="scientific">Candidatus Aphodenecus pullistercoris</name>
    <dbReference type="NCBI Taxonomy" id="2840669"/>
    <lineage>
        <taxon>Bacteria</taxon>
        <taxon>Pseudomonadati</taxon>
        <taxon>Spirochaetota</taxon>
        <taxon>Spirochaetia</taxon>
        <taxon>Spirochaetales</taxon>
        <taxon>Candidatus Aphodenecus</taxon>
    </lineage>
</organism>
<evidence type="ECO:0000313" key="1">
    <source>
        <dbReference type="EMBL" id="MBO8443775.1"/>
    </source>
</evidence>
<dbReference type="InterPro" id="IPR010388">
    <property type="entry name" value="Anaerobic_Co-chelatase"/>
</dbReference>
<accession>A0A9D9H7B7</accession>
<reference evidence="1" key="1">
    <citation type="submission" date="2020-10" db="EMBL/GenBank/DDBJ databases">
        <authorList>
            <person name="Gilroy R."/>
        </authorList>
    </citation>
    <scope>NUCLEOTIDE SEQUENCE</scope>
    <source>
        <strain evidence="1">11167</strain>
    </source>
</reference>
<sequence length="216" mass="23754">MEPKALIVAFESRDSQAQQEVDRLATSVGALLPCPWRTAHIQEALEADGEGTVILPLLIQKGGLWRRLASSGKPVSAPLLSCEDDAHQVAQILSSSLEEKEGHCHILVAHGEEGGHIEELDMLQHHLRDDMVLVTLKEQLCWKSLSVDSRNVTLTPFLLGYGHHARKEVEGLVADHLRSLGHSVAVNRKGLACLSSDFARIFARHFDEELDKLALG</sequence>
<dbReference type="GO" id="GO:0019251">
    <property type="term" value="P:anaerobic cobalamin biosynthetic process"/>
    <property type="evidence" value="ECO:0007669"/>
    <property type="project" value="InterPro"/>
</dbReference>
<dbReference type="Gene3D" id="3.40.50.1400">
    <property type="match status" value="2"/>
</dbReference>
<name>A0A9D9H7B7_9SPIR</name>
<dbReference type="Proteomes" id="UP000823633">
    <property type="component" value="Unassembled WGS sequence"/>
</dbReference>
<dbReference type="SUPFAM" id="SSF53800">
    <property type="entry name" value="Chelatase"/>
    <property type="match status" value="1"/>
</dbReference>